<protein>
    <submittedName>
        <fullName evidence="1">Uncharacterized protein</fullName>
    </submittedName>
</protein>
<keyword evidence="2" id="KW-1185">Reference proteome</keyword>
<accession>A0ABS4HRD0</accession>
<dbReference type="EMBL" id="JAGGKV010000001">
    <property type="protein sequence ID" value="MBP1961171.1"/>
    <property type="molecule type" value="Genomic_DNA"/>
</dbReference>
<comment type="caution">
    <text evidence="1">The sequence shown here is derived from an EMBL/GenBank/DDBJ whole genome shotgun (WGS) entry which is preliminary data.</text>
</comment>
<organism evidence="1 2">
    <name type="scientific">Paenibacillus aceris</name>
    <dbReference type="NCBI Taxonomy" id="869555"/>
    <lineage>
        <taxon>Bacteria</taxon>
        <taxon>Bacillati</taxon>
        <taxon>Bacillota</taxon>
        <taxon>Bacilli</taxon>
        <taxon>Bacillales</taxon>
        <taxon>Paenibacillaceae</taxon>
        <taxon>Paenibacillus</taxon>
    </lineage>
</organism>
<reference evidence="1 2" key="1">
    <citation type="submission" date="2021-03" db="EMBL/GenBank/DDBJ databases">
        <title>Genomic Encyclopedia of Type Strains, Phase IV (KMG-IV): sequencing the most valuable type-strain genomes for metagenomic binning, comparative biology and taxonomic classification.</title>
        <authorList>
            <person name="Goeker M."/>
        </authorList>
    </citation>
    <scope>NUCLEOTIDE SEQUENCE [LARGE SCALE GENOMIC DNA]</scope>
    <source>
        <strain evidence="1 2">DSM 24950</strain>
    </source>
</reference>
<evidence type="ECO:0000313" key="2">
    <source>
        <dbReference type="Proteomes" id="UP001519344"/>
    </source>
</evidence>
<dbReference type="Proteomes" id="UP001519344">
    <property type="component" value="Unassembled WGS sequence"/>
</dbReference>
<gene>
    <name evidence="1" type="ORF">J2Z65_000365</name>
</gene>
<name>A0ABS4HRD0_9BACL</name>
<evidence type="ECO:0000313" key="1">
    <source>
        <dbReference type="EMBL" id="MBP1961171.1"/>
    </source>
</evidence>
<sequence length="38" mass="4158">MQSVIFGFKSSKLEVNTLNNSSIMDPVVLDKLLSCQGN</sequence>
<proteinExistence type="predicted"/>